<comment type="caution">
    <text evidence="1">The sequence shown here is derived from an EMBL/GenBank/DDBJ whole genome shotgun (WGS) entry which is preliminary data.</text>
</comment>
<dbReference type="EMBL" id="RPOK01000003">
    <property type="protein sequence ID" value="RPJ66670.1"/>
    <property type="molecule type" value="Genomic_DNA"/>
</dbReference>
<reference evidence="1 2" key="1">
    <citation type="submission" date="2018-11" db="EMBL/GenBank/DDBJ databases">
        <authorList>
            <person name="Ye M.-Q."/>
            <person name="Du Z.-J."/>
        </authorList>
    </citation>
    <scope>NUCLEOTIDE SEQUENCE [LARGE SCALE GENOMIC DNA]</scope>
    <source>
        <strain evidence="1 2">U0105</strain>
    </source>
</reference>
<dbReference type="AlphaFoldDB" id="A0A3N5Y0N3"/>
<accession>A0A3N5Y0N3</accession>
<dbReference type="RefSeq" id="WP_124028027.1">
    <property type="nucleotide sequence ID" value="NZ_JBHRSN010000006.1"/>
</dbReference>
<organism evidence="1 2">
    <name type="scientific">Alteromonas sediminis</name>
    <dbReference type="NCBI Taxonomy" id="2259342"/>
    <lineage>
        <taxon>Bacteria</taxon>
        <taxon>Pseudomonadati</taxon>
        <taxon>Pseudomonadota</taxon>
        <taxon>Gammaproteobacteria</taxon>
        <taxon>Alteromonadales</taxon>
        <taxon>Alteromonadaceae</taxon>
        <taxon>Alteromonas/Salinimonas group</taxon>
        <taxon>Alteromonas</taxon>
    </lineage>
</organism>
<gene>
    <name evidence="1" type="ORF">DRW07_11360</name>
</gene>
<evidence type="ECO:0000313" key="1">
    <source>
        <dbReference type="EMBL" id="RPJ66670.1"/>
    </source>
</evidence>
<protein>
    <submittedName>
        <fullName evidence="1">Uncharacterized protein</fullName>
    </submittedName>
</protein>
<proteinExistence type="predicted"/>
<name>A0A3N5Y0N3_9ALTE</name>
<dbReference type="Proteomes" id="UP000275281">
    <property type="component" value="Unassembled WGS sequence"/>
</dbReference>
<evidence type="ECO:0000313" key="2">
    <source>
        <dbReference type="Proteomes" id="UP000275281"/>
    </source>
</evidence>
<sequence>MLAWFTKRRKKTPVTFIHRQACLEAQTLKGQTALKNRDTVVAQRLLQGVYCESQWWFEQSEPSPRLIAMFAGSASLYASALWEAGEYAKAFSIINISNQKLVKASRQKTAVQCRRHFYQHCIEALNQTMEDFTMTESLLN</sequence>
<keyword evidence="2" id="KW-1185">Reference proteome</keyword>